<sequence>MTLPKILVTNANGKTGFAATLQLLDKGYPVRAFVRTRRPNTTQLERAGAEIFIGDMADMATLNQVMQGIQRAYLCLPGIPNPLFSGVSFAVAAQVIKLEVVVMMGQWLSHPQHPSFATRVTNLMDSVLSWMPDVDVVTVNPGWFADNYMAILEPIAQLGLMPMPLGQGLNPPPSNEDIARVIVGALTNPAPHIGKTYRPTGPKLLSPKDIAQTFERVLNRPVRYIDISEKMFLKALRVQGLSPFLQSQMRYYAEEYRRNAFGMGGSTHAVLEVGGQPPEDFETIVRRYVAHSPTVQRSTGNQLRAVWNLLQILWTLVPDVEGYERSQYLPRVSQPTYALEHKDWVISHCLEDTFGVVHPI</sequence>
<dbReference type="Gene3D" id="3.90.25.10">
    <property type="entry name" value="UDP-galactose 4-epimerase, domain 1"/>
    <property type="match status" value="1"/>
</dbReference>
<gene>
    <name evidence="2" type="ordered locus">AM1_6097</name>
</gene>
<dbReference type="SUPFAM" id="SSF51735">
    <property type="entry name" value="NAD(P)-binding Rossmann-fold domains"/>
    <property type="match status" value="1"/>
</dbReference>
<dbReference type="InterPro" id="IPR008030">
    <property type="entry name" value="NmrA-like"/>
</dbReference>
<dbReference type="InterPro" id="IPR036291">
    <property type="entry name" value="NAD(P)-bd_dom_sf"/>
</dbReference>
<proteinExistence type="predicted"/>
<dbReference type="Gene3D" id="3.40.50.720">
    <property type="entry name" value="NAD(P)-binding Rossmann-like Domain"/>
    <property type="match status" value="1"/>
</dbReference>
<protein>
    <recommendedName>
        <fullName evidence="1">NmrA-like domain-containing protein</fullName>
    </recommendedName>
</protein>
<name>B0C3U2_ACAM1</name>
<dbReference type="KEGG" id="amr:AM1_6097"/>
<dbReference type="InterPro" id="IPR051604">
    <property type="entry name" value="Ergot_Alk_Oxidoreductase"/>
</dbReference>
<feature type="domain" description="NmrA-like" evidence="1">
    <location>
        <begin position="5"/>
        <end position="93"/>
    </location>
</feature>
<evidence type="ECO:0000313" key="3">
    <source>
        <dbReference type="Proteomes" id="UP000000268"/>
    </source>
</evidence>
<keyword evidence="3" id="KW-1185">Reference proteome</keyword>
<reference evidence="2 3" key="1">
    <citation type="journal article" date="2008" name="Proc. Natl. Acad. Sci. U.S.A.">
        <title>Niche adaptation and genome expansion in the chlorophyll d-producing cyanobacterium Acaryochloris marina.</title>
        <authorList>
            <person name="Swingley W.D."/>
            <person name="Chen M."/>
            <person name="Cheung P.C."/>
            <person name="Conrad A.L."/>
            <person name="Dejesa L.C."/>
            <person name="Hao J."/>
            <person name="Honchak B.M."/>
            <person name="Karbach L.E."/>
            <person name="Kurdoglu A."/>
            <person name="Lahiri S."/>
            <person name="Mastrian S.D."/>
            <person name="Miyashita H."/>
            <person name="Page L."/>
            <person name="Ramakrishna P."/>
            <person name="Satoh S."/>
            <person name="Sattley W.M."/>
            <person name="Shimada Y."/>
            <person name="Taylor H.L."/>
            <person name="Tomo T."/>
            <person name="Tsuchiya T."/>
            <person name="Wang Z.T."/>
            <person name="Raymond J."/>
            <person name="Mimuro M."/>
            <person name="Blankenship R.E."/>
            <person name="Touchman J.W."/>
        </authorList>
    </citation>
    <scope>NUCLEOTIDE SEQUENCE [LARGE SCALE GENOMIC DNA]</scope>
    <source>
        <strain evidence="3">MBIC 11017</strain>
    </source>
</reference>
<accession>B0C3U2</accession>
<dbReference type="Proteomes" id="UP000000268">
    <property type="component" value="Chromosome"/>
</dbReference>
<dbReference type="AlphaFoldDB" id="B0C3U2"/>
<dbReference type="HOGENOM" id="CLU_007383_10_6_3"/>
<evidence type="ECO:0000259" key="1">
    <source>
        <dbReference type="Pfam" id="PF05368"/>
    </source>
</evidence>
<dbReference type="PANTHER" id="PTHR43162:SF1">
    <property type="entry name" value="PRESTALK A DIFFERENTIATION PROTEIN A"/>
    <property type="match status" value="1"/>
</dbReference>
<dbReference type="eggNOG" id="COG0702">
    <property type="taxonomic scope" value="Bacteria"/>
</dbReference>
<dbReference type="RefSeq" id="WP_012166225.1">
    <property type="nucleotide sequence ID" value="NC_009925.1"/>
</dbReference>
<dbReference type="Pfam" id="PF05368">
    <property type="entry name" value="NmrA"/>
    <property type="match status" value="1"/>
</dbReference>
<dbReference type="EMBL" id="CP000828">
    <property type="protein sequence ID" value="ABW31029.1"/>
    <property type="molecule type" value="Genomic_DNA"/>
</dbReference>
<dbReference type="OrthoDB" id="9807212at2"/>
<organism evidence="2 3">
    <name type="scientific">Acaryochloris marina (strain MBIC 11017)</name>
    <dbReference type="NCBI Taxonomy" id="329726"/>
    <lineage>
        <taxon>Bacteria</taxon>
        <taxon>Bacillati</taxon>
        <taxon>Cyanobacteriota</taxon>
        <taxon>Cyanophyceae</taxon>
        <taxon>Acaryochloridales</taxon>
        <taxon>Acaryochloridaceae</taxon>
        <taxon>Acaryochloris</taxon>
    </lineage>
</organism>
<dbReference type="PANTHER" id="PTHR43162">
    <property type="match status" value="1"/>
</dbReference>
<evidence type="ECO:0000313" key="2">
    <source>
        <dbReference type="EMBL" id="ABW31029.1"/>
    </source>
</evidence>
<dbReference type="STRING" id="329726.AM1_6097"/>